<keyword evidence="1" id="KW-0808">Transferase</keyword>
<evidence type="ECO:0000256" key="2">
    <source>
        <dbReference type="ARBA" id="ARBA00022695"/>
    </source>
</evidence>
<evidence type="ECO:0000256" key="3">
    <source>
        <dbReference type="ARBA" id="ARBA00022705"/>
    </source>
</evidence>
<dbReference type="NCBIfam" id="TIGR01128">
    <property type="entry name" value="holA"/>
    <property type="match status" value="1"/>
</dbReference>
<dbReference type="Gene3D" id="1.10.8.60">
    <property type="match status" value="1"/>
</dbReference>
<dbReference type="PANTHER" id="PTHR34388">
    <property type="entry name" value="DNA POLYMERASE III SUBUNIT DELTA"/>
    <property type="match status" value="1"/>
</dbReference>
<dbReference type="Gene3D" id="1.20.272.10">
    <property type="match status" value="1"/>
</dbReference>
<evidence type="ECO:0000256" key="1">
    <source>
        <dbReference type="ARBA" id="ARBA00022679"/>
    </source>
</evidence>
<feature type="domain" description="DNA polymerase III delta N-terminal" evidence="5">
    <location>
        <begin position="19"/>
        <end position="135"/>
    </location>
</feature>
<keyword evidence="4" id="KW-0239">DNA-directed DNA polymerase</keyword>
<keyword evidence="3" id="KW-0235">DNA replication</keyword>
<protein>
    <recommendedName>
        <fullName evidence="5">DNA polymerase III delta N-terminal domain-containing protein</fullName>
    </recommendedName>
</protein>
<dbReference type="GO" id="GO:0003677">
    <property type="term" value="F:DNA binding"/>
    <property type="evidence" value="ECO:0007669"/>
    <property type="project" value="InterPro"/>
</dbReference>
<dbReference type="Pfam" id="PF06144">
    <property type="entry name" value="DNA_pol3_delta"/>
    <property type="match status" value="1"/>
</dbReference>
<dbReference type="SUPFAM" id="SSF52540">
    <property type="entry name" value="P-loop containing nucleoside triphosphate hydrolases"/>
    <property type="match status" value="1"/>
</dbReference>
<evidence type="ECO:0000313" key="6">
    <source>
        <dbReference type="EMBL" id="SUZ86995.1"/>
    </source>
</evidence>
<gene>
    <name evidence="6" type="ORF">METZ01_LOCUS39849</name>
</gene>
<accession>A0A381R5E6</accession>
<dbReference type="PANTHER" id="PTHR34388:SF1">
    <property type="entry name" value="DNA POLYMERASE III SUBUNIT DELTA"/>
    <property type="match status" value="1"/>
</dbReference>
<evidence type="ECO:0000256" key="4">
    <source>
        <dbReference type="ARBA" id="ARBA00022932"/>
    </source>
</evidence>
<dbReference type="EMBL" id="UINC01001705">
    <property type="protein sequence ID" value="SUZ86995.1"/>
    <property type="molecule type" value="Genomic_DNA"/>
</dbReference>
<evidence type="ECO:0000259" key="5">
    <source>
        <dbReference type="Pfam" id="PF06144"/>
    </source>
</evidence>
<dbReference type="Gene3D" id="3.40.50.300">
    <property type="entry name" value="P-loop containing nucleotide triphosphate hydrolases"/>
    <property type="match status" value="1"/>
</dbReference>
<dbReference type="AlphaFoldDB" id="A0A381R5E6"/>
<organism evidence="6">
    <name type="scientific">marine metagenome</name>
    <dbReference type="NCBI Taxonomy" id="408172"/>
    <lineage>
        <taxon>unclassified sequences</taxon>
        <taxon>metagenomes</taxon>
        <taxon>ecological metagenomes</taxon>
    </lineage>
</organism>
<dbReference type="InterPro" id="IPR027417">
    <property type="entry name" value="P-loop_NTPase"/>
</dbReference>
<name>A0A381R5E6_9ZZZZ</name>
<dbReference type="GO" id="GO:0003887">
    <property type="term" value="F:DNA-directed DNA polymerase activity"/>
    <property type="evidence" value="ECO:0007669"/>
    <property type="project" value="UniProtKB-KW"/>
</dbReference>
<proteinExistence type="predicted"/>
<dbReference type="InterPro" id="IPR010372">
    <property type="entry name" value="DNA_pol3_delta_N"/>
</dbReference>
<reference evidence="6" key="1">
    <citation type="submission" date="2018-05" db="EMBL/GenBank/DDBJ databases">
        <authorList>
            <person name="Lanie J.A."/>
            <person name="Ng W.-L."/>
            <person name="Kazmierczak K.M."/>
            <person name="Andrzejewski T.M."/>
            <person name="Davidsen T.M."/>
            <person name="Wayne K.J."/>
            <person name="Tettelin H."/>
            <person name="Glass J.I."/>
            <person name="Rusch D."/>
            <person name="Podicherti R."/>
            <person name="Tsui H.-C.T."/>
            <person name="Winkler M.E."/>
        </authorList>
    </citation>
    <scope>NUCLEOTIDE SEQUENCE</scope>
</reference>
<sequence length="334" mass="36847">MNNPLPKVLTQGSRGGVFFLYGGDEHRKREAVQALVEAHLDQGTRDFNLDVVQASDVSVDDLARILATPPMMAERRVVVVRGTEAFAGAARSRDLILGLVENPPSDLALILSARIPERSKAKFYQTLIKRAQSVEFAMIAPEDVPGWLMEEVTVRFRTVMEPDAARALGQAIGTDLGILSQEIEKLNTVAGEEGRITLEHVRAAGIVLPKQDRWRWFDLVGLRRFREAVTGVRVLLNQGESGVGLTVGLSTHLLRIGLVVESGPRAVEEVLPPHQRWLSRQISVQAGGWSADEIRSAVLGLLRVDRLLKASSLSDEHHLEEWLLTLMSREDVAA</sequence>
<dbReference type="InterPro" id="IPR005790">
    <property type="entry name" value="DNA_polIII_delta"/>
</dbReference>
<dbReference type="GO" id="GO:0009360">
    <property type="term" value="C:DNA polymerase III complex"/>
    <property type="evidence" value="ECO:0007669"/>
    <property type="project" value="InterPro"/>
</dbReference>
<keyword evidence="2" id="KW-0548">Nucleotidyltransferase</keyword>
<dbReference type="GO" id="GO:0006261">
    <property type="term" value="P:DNA-templated DNA replication"/>
    <property type="evidence" value="ECO:0007669"/>
    <property type="project" value="TreeGrafter"/>
</dbReference>